<dbReference type="Gene3D" id="3.40.50.1000">
    <property type="entry name" value="HAD superfamily/HAD-like"/>
    <property type="match status" value="1"/>
</dbReference>
<dbReference type="SUPFAM" id="SSF56784">
    <property type="entry name" value="HAD-like"/>
    <property type="match status" value="1"/>
</dbReference>
<keyword evidence="2" id="KW-1185">Reference proteome</keyword>
<sequence length="243" mass="26982">MLTFTRYKACLFDLDGTLLNTEDIYTEGTSQVLAKYGKGPLTWDIKLDLQGRPGPEATRRLLQAYGITEVTPEQYMQQAFDVLQSLWGKSDWLDGALPLLNYLKEKNVPLALGTGSNLVNYKLKIDKLAEHFEVFKHHIVTGDDVRLPPGRGKPHPDIWHICLESLNRERDEMGLERITIEECLVFEDGIPGVISGKNANATVVWVPHPGALAELDGKENEIIGDGGKVLPSLAAFDPAKYGL</sequence>
<accession>A0A4V1ADX7</accession>
<dbReference type="InterPro" id="IPR036412">
    <property type="entry name" value="HAD-like_sf"/>
</dbReference>
<dbReference type="Gene3D" id="1.10.150.240">
    <property type="entry name" value="Putative phosphatase, domain 2"/>
    <property type="match status" value="1"/>
</dbReference>
<evidence type="ECO:0000313" key="2">
    <source>
        <dbReference type="Proteomes" id="UP000292447"/>
    </source>
</evidence>
<dbReference type="Pfam" id="PF00702">
    <property type="entry name" value="Hydrolase"/>
    <property type="match status" value="1"/>
</dbReference>
<dbReference type="Proteomes" id="UP000292447">
    <property type="component" value="Chromosome II"/>
</dbReference>
<dbReference type="SFLD" id="SFLDG01129">
    <property type="entry name" value="C1.5:_HAD__Beta-PGM__Phosphata"/>
    <property type="match status" value="1"/>
</dbReference>
<evidence type="ECO:0000313" key="1">
    <source>
        <dbReference type="EMBL" id="QBM87253.1"/>
    </source>
</evidence>
<dbReference type="InterPro" id="IPR023198">
    <property type="entry name" value="PGP-like_dom2"/>
</dbReference>
<dbReference type="GO" id="GO:0016791">
    <property type="term" value="F:phosphatase activity"/>
    <property type="evidence" value="ECO:0007669"/>
    <property type="project" value="TreeGrafter"/>
</dbReference>
<dbReference type="InterPro" id="IPR023214">
    <property type="entry name" value="HAD_sf"/>
</dbReference>
<dbReference type="AlphaFoldDB" id="A0A4V1ADX7"/>
<reference evidence="2" key="1">
    <citation type="submission" date="2019-03" db="EMBL/GenBank/DDBJ databases">
        <title>Snf2 controls pulcherriminic acid biosynthesis and connects pigmentation and antifungal activity of the yeast Metschnikowia pulcherrima.</title>
        <authorList>
            <person name="Gore-Lloyd D."/>
            <person name="Sumann I."/>
            <person name="Brachmann A.O."/>
            <person name="Schneeberger K."/>
            <person name="Ortiz-Merino R.A."/>
            <person name="Moreno-Beltran M."/>
            <person name="Schlaefli M."/>
            <person name="Kirner P."/>
            <person name="Santos Kron A."/>
            <person name="Wolfe K.H."/>
            <person name="Piel J."/>
            <person name="Ahrens C.H."/>
            <person name="Henk D."/>
            <person name="Freimoser F.M."/>
        </authorList>
    </citation>
    <scope>NUCLEOTIDE SEQUENCE [LARGE SCALE GENOMIC DNA]</scope>
    <source>
        <strain evidence="2">APC 1.2</strain>
    </source>
</reference>
<dbReference type="FunFam" id="1.10.150.240:FF:000001">
    <property type="entry name" value="Haloacid dehalogenase-like hydrolase domain"/>
    <property type="match status" value="1"/>
</dbReference>
<proteinExistence type="predicted"/>
<gene>
    <name evidence="1" type="primary">MPUL0B04530</name>
    <name evidence="1" type="ORF">METSCH_B04530</name>
</gene>
<dbReference type="SFLD" id="SFLDS00003">
    <property type="entry name" value="Haloacid_Dehalogenase"/>
    <property type="match status" value="1"/>
</dbReference>
<dbReference type="PANTHER" id="PTHR18901">
    <property type="entry name" value="2-DEOXYGLUCOSE-6-PHOSPHATE PHOSPHATASE 2"/>
    <property type="match status" value="1"/>
</dbReference>
<name>A0A4V1ADX7_9ASCO</name>
<dbReference type="EMBL" id="CP034457">
    <property type="protein sequence ID" value="QBM87253.1"/>
    <property type="molecule type" value="Genomic_DNA"/>
</dbReference>
<protein>
    <submittedName>
        <fullName evidence="1">Pseudouridine-5'-monophosphatase</fullName>
    </submittedName>
</protein>
<dbReference type="PANTHER" id="PTHR18901:SF38">
    <property type="entry name" value="PSEUDOURIDINE-5'-PHOSPHATASE"/>
    <property type="match status" value="1"/>
</dbReference>
<organism evidence="1 2">
    <name type="scientific">Metschnikowia aff. pulcherrima</name>
    <dbReference type="NCBI Taxonomy" id="2163413"/>
    <lineage>
        <taxon>Eukaryota</taxon>
        <taxon>Fungi</taxon>
        <taxon>Dikarya</taxon>
        <taxon>Ascomycota</taxon>
        <taxon>Saccharomycotina</taxon>
        <taxon>Pichiomycetes</taxon>
        <taxon>Metschnikowiaceae</taxon>
        <taxon>Metschnikowia</taxon>
    </lineage>
</organism>
<dbReference type="STRING" id="2163413.A0A4V1ADX7"/>